<dbReference type="EMBL" id="MRZV01001661">
    <property type="protein sequence ID" value="PIK36530.1"/>
    <property type="molecule type" value="Genomic_DNA"/>
</dbReference>
<dbReference type="GO" id="GO:0003824">
    <property type="term" value="F:catalytic activity"/>
    <property type="evidence" value="ECO:0007669"/>
    <property type="project" value="UniProtKB-KW"/>
</dbReference>
<dbReference type="Proteomes" id="UP000230750">
    <property type="component" value="Unassembled WGS sequence"/>
</dbReference>
<dbReference type="PANTHER" id="PTHR37984:SF5">
    <property type="entry name" value="PROTEIN NYNRIN-LIKE"/>
    <property type="match status" value="1"/>
</dbReference>
<evidence type="ECO:0000313" key="4">
    <source>
        <dbReference type="Proteomes" id="UP000230750"/>
    </source>
</evidence>
<dbReference type="FunFam" id="3.30.70.270:FF:000003">
    <property type="entry name" value="Transposon Ty3-G Gag-Pol polyprotein"/>
    <property type="match status" value="1"/>
</dbReference>
<dbReference type="CDD" id="cd01647">
    <property type="entry name" value="RT_LTR"/>
    <property type="match status" value="1"/>
</dbReference>
<dbReference type="FunFam" id="3.10.20.370:FF:000001">
    <property type="entry name" value="Retrovirus-related Pol polyprotein from transposon 17.6-like protein"/>
    <property type="match status" value="1"/>
</dbReference>
<dbReference type="PANTHER" id="PTHR37984">
    <property type="entry name" value="PROTEIN CBG26694"/>
    <property type="match status" value="1"/>
</dbReference>
<dbReference type="SUPFAM" id="SSF56672">
    <property type="entry name" value="DNA/RNA polymerases"/>
    <property type="match status" value="1"/>
</dbReference>
<evidence type="ECO:0000313" key="3">
    <source>
        <dbReference type="EMBL" id="PIK36530.1"/>
    </source>
</evidence>
<dbReference type="InterPro" id="IPR050951">
    <property type="entry name" value="Retrovirus_Pol_polyprotein"/>
</dbReference>
<dbReference type="Pfam" id="PF00078">
    <property type="entry name" value="RVT_1"/>
    <property type="match status" value="1"/>
</dbReference>
<evidence type="ECO:0000256" key="1">
    <source>
        <dbReference type="ARBA" id="ARBA00023268"/>
    </source>
</evidence>
<name>A0A2G8JLD5_STIJA</name>
<gene>
    <name evidence="3" type="ORF">BSL78_26638</name>
</gene>
<dbReference type="OrthoDB" id="5920491at2759"/>
<organism evidence="3 4">
    <name type="scientific">Stichopus japonicus</name>
    <name type="common">Sea cucumber</name>
    <dbReference type="NCBI Taxonomy" id="307972"/>
    <lineage>
        <taxon>Eukaryota</taxon>
        <taxon>Metazoa</taxon>
        <taxon>Echinodermata</taxon>
        <taxon>Eleutherozoa</taxon>
        <taxon>Echinozoa</taxon>
        <taxon>Holothuroidea</taxon>
        <taxon>Aspidochirotacea</taxon>
        <taxon>Aspidochirotida</taxon>
        <taxon>Stichopodidae</taxon>
        <taxon>Apostichopus</taxon>
    </lineage>
</organism>
<protein>
    <submittedName>
        <fullName evidence="3">Putative transposon Ty3-I Gag-Pol polyprotein</fullName>
    </submittedName>
</protein>
<dbReference type="Gene3D" id="1.10.340.70">
    <property type="match status" value="1"/>
</dbReference>
<proteinExistence type="predicted"/>
<keyword evidence="4" id="KW-1185">Reference proteome</keyword>
<dbReference type="FunFam" id="1.10.340.70:FF:000001">
    <property type="entry name" value="Retrovirus-related Pol polyprotein from transposon gypsy-like Protein"/>
    <property type="match status" value="1"/>
</dbReference>
<comment type="caution">
    <text evidence="3">The sequence shown here is derived from an EMBL/GenBank/DDBJ whole genome shotgun (WGS) entry which is preliminary data.</text>
</comment>
<dbReference type="Pfam" id="PF17919">
    <property type="entry name" value="RT_RNaseH_2"/>
    <property type="match status" value="1"/>
</dbReference>
<keyword evidence="1" id="KW-0511">Multifunctional enzyme</keyword>
<dbReference type="InterPro" id="IPR000477">
    <property type="entry name" value="RT_dom"/>
</dbReference>
<dbReference type="AlphaFoldDB" id="A0A2G8JLD5"/>
<evidence type="ECO:0000259" key="2">
    <source>
        <dbReference type="PROSITE" id="PS50878"/>
    </source>
</evidence>
<sequence length="547" mass="61617">MPQGLCNSPSTFQRVMEFIFGDVNLSQLVLYLDDILVFSDSFEEHVNRLGVVFQRLIQNGLKLKGEKCKFFQEEVSHLGHIVNKYGVAVDPGKVERIMQWPVPEDAGELSSFLGLASYYRRFVPGFAALAGPLHALVGSSRKKAGKRSKSDFVWTSESDESFQKLKTLLSTAPVLAYPKFGSEFVLEVDASLKGLGACLLQANDDGKLHPIAYASRGLRGAERNYPDFSSFKIELLALKWAVTEKFKEYLMGSHCKVNTDNNPLSHLQTAQLGATEQRWAAQLASFDIEILYKPGKLNTCADALSRHPNNQEEGEKLPCRATVATCTLFPAEVRAQAGHSDREKPPDFVSPCIFPSYTYAQLAAMQQNDEVLGVLWKYWKSSWEPGEEVEPCSSEVKSWLKEYDRLEEYRGVLYRKVTGPMGREYKQLLVPCVLRSTMLTMSHDEWGHQGVGRTLDTLKTRCFWPGIHKDVRTHLKNCFKCVTAKVPTAKIRTPQRHLLAFRPNELVAMDFLKLDKGKGGIEDVLVVTDSFTKYAQAIPCRTKQQQK</sequence>
<dbReference type="InterPro" id="IPR041588">
    <property type="entry name" value="Integrase_H2C2"/>
</dbReference>
<dbReference type="InterPro" id="IPR043502">
    <property type="entry name" value="DNA/RNA_pol_sf"/>
</dbReference>
<dbReference type="InterPro" id="IPR043128">
    <property type="entry name" value="Rev_trsase/Diguanyl_cyclase"/>
</dbReference>
<dbReference type="Gene3D" id="3.10.20.370">
    <property type="match status" value="1"/>
</dbReference>
<dbReference type="PROSITE" id="PS50878">
    <property type="entry name" value="RT_POL"/>
    <property type="match status" value="1"/>
</dbReference>
<dbReference type="FunFam" id="3.30.70.270:FF:000020">
    <property type="entry name" value="Transposon Tf2-6 polyprotein-like Protein"/>
    <property type="match status" value="1"/>
</dbReference>
<dbReference type="CDD" id="cd09274">
    <property type="entry name" value="RNase_HI_RT_Ty3"/>
    <property type="match status" value="1"/>
</dbReference>
<dbReference type="InterPro" id="IPR041577">
    <property type="entry name" value="RT_RNaseH_2"/>
</dbReference>
<reference evidence="3 4" key="1">
    <citation type="journal article" date="2017" name="PLoS Biol.">
        <title>The sea cucumber genome provides insights into morphological evolution and visceral regeneration.</title>
        <authorList>
            <person name="Zhang X."/>
            <person name="Sun L."/>
            <person name="Yuan J."/>
            <person name="Sun Y."/>
            <person name="Gao Y."/>
            <person name="Zhang L."/>
            <person name="Li S."/>
            <person name="Dai H."/>
            <person name="Hamel J.F."/>
            <person name="Liu C."/>
            <person name="Yu Y."/>
            <person name="Liu S."/>
            <person name="Lin W."/>
            <person name="Guo K."/>
            <person name="Jin S."/>
            <person name="Xu P."/>
            <person name="Storey K.B."/>
            <person name="Huan P."/>
            <person name="Zhang T."/>
            <person name="Zhou Y."/>
            <person name="Zhang J."/>
            <person name="Lin C."/>
            <person name="Li X."/>
            <person name="Xing L."/>
            <person name="Huo D."/>
            <person name="Sun M."/>
            <person name="Wang L."/>
            <person name="Mercier A."/>
            <person name="Li F."/>
            <person name="Yang H."/>
            <person name="Xiang J."/>
        </authorList>
    </citation>
    <scope>NUCLEOTIDE SEQUENCE [LARGE SCALE GENOMIC DNA]</scope>
    <source>
        <strain evidence="3">Shaxun</strain>
        <tissue evidence="3">Muscle</tissue>
    </source>
</reference>
<dbReference type="Gene3D" id="3.30.70.270">
    <property type="match status" value="2"/>
</dbReference>
<feature type="domain" description="Reverse transcriptase" evidence="2">
    <location>
        <begin position="1"/>
        <end position="82"/>
    </location>
</feature>
<accession>A0A2G8JLD5</accession>
<dbReference type="Pfam" id="PF17921">
    <property type="entry name" value="Integrase_H2C2"/>
    <property type="match status" value="1"/>
</dbReference>